<dbReference type="Pfam" id="PF13163">
    <property type="entry name" value="DUF3999"/>
    <property type="match status" value="1"/>
</dbReference>
<protein>
    <submittedName>
        <fullName evidence="3">DUF3999 domain-containing protein</fullName>
    </submittedName>
</protein>
<dbReference type="KEGG" id="orp:MOP44_05185"/>
<dbReference type="AlphaFoldDB" id="A0A9J7BR33"/>
<evidence type="ECO:0000313" key="4">
    <source>
        <dbReference type="Proteomes" id="UP001059380"/>
    </source>
</evidence>
<keyword evidence="4" id="KW-1185">Reference proteome</keyword>
<dbReference type="EMBL" id="CP093313">
    <property type="protein sequence ID" value="UWZ85332.1"/>
    <property type="molecule type" value="Genomic_DNA"/>
</dbReference>
<keyword evidence="1" id="KW-1133">Transmembrane helix</keyword>
<keyword evidence="1" id="KW-0472">Membrane</keyword>
<feature type="transmembrane region" description="Helical" evidence="1">
    <location>
        <begin position="391"/>
        <end position="409"/>
    </location>
</feature>
<keyword evidence="1" id="KW-0812">Transmembrane</keyword>
<accession>A0A9J7BR33</accession>
<name>A0A9J7BR33_9BACT</name>
<organism evidence="3 4">
    <name type="scientific">Occallatibacter riparius</name>
    <dbReference type="NCBI Taxonomy" id="1002689"/>
    <lineage>
        <taxon>Bacteria</taxon>
        <taxon>Pseudomonadati</taxon>
        <taxon>Acidobacteriota</taxon>
        <taxon>Terriglobia</taxon>
        <taxon>Terriglobales</taxon>
        <taxon>Acidobacteriaceae</taxon>
        <taxon>Occallatibacter</taxon>
    </lineage>
</organism>
<proteinExistence type="predicted"/>
<evidence type="ECO:0000256" key="1">
    <source>
        <dbReference type="SAM" id="Phobius"/>
    </source>
</evidence>
<evidence type="ECO:0000256" key="2">
    <source>
        <dbReference type="SAM" id="SignalP"/>
    </source>
</evidence>
<dbReference type="Proteomes" id="UP001059380">
    <property type="component" value="Chromosome"/>
</dbReference>
<dbReference type="RefSeq" id="WP_260794849.1">
    <property type="nucleotide sequence ID" value="NZ_CP093313.1"/>
</dbReference>
<feature type="chain" id="PRO_5039925963" evidence="2">
    <location>
        <begin position="17"/>
        <end position="419"/>
    </location>
</feature>
<feature type="signal peptide" evidence="2">
    <location>
        <begin position="1"/>
        <end position="16"/>
    </location>
</feature>
<dbReference type="InterPro" id="IPR025060">
    <property type="entry name" value="DUF3999"/>
</dbReference>
<gene>
    <name evidence="3" type="ORF">MOP44_05185</name>
</gene>
<evidence type="ECO:0000313" key="3">
    <source>
        <dbReference type="EMBL" id="UWZ85332.1"/>
    </source>
</evidence>
<keyword evidence="2" id="KW-0732">Signal</keyword>
<sequence length="419" mass="43959">MRTAAWLLLAAAAVPAADIHYFRYTRPVEATSANGQACVAIDPAVFAHAAPGLADLRLYNGASEVPYALRVASSPTVAAVDVAALNAGSSGGATVFDAAMPEGSYSDVSLSIKAQDFIASVAVSGSQAQGPGKLETKLGTFTIFDLTKQRLGRSTVLHLPQSDFRILHFRIDGPVKPGEIGGVTVGPARSGDPKYAVVAESAKVTRDGHASVIEFDVPDNTPVDRIVFVPGAHPANFSRDFAISVKPKKQPAAGEESGREVPLSGGNVERVHRADGGHRIDVENLTAVAPGWAPEGGAHWKVRLENGDDAPVDWRSVRLEMLERSLCFDAAPGAAYTLYYGDPALSAPQYDYARLFAAQPGAATAKLGGESANPGFKARPDARPFTERHPALLWIALGAVVLVLGGVALRSVKLTNPAE</sequence>
<reference evidence="3" key="1">
    <citation type="submission" date="2021-04" db="EMBL/GenBank/DDBJ databases">
        <title>Phylogenetic analysis of Acidobacteriaceae.</title>
        <authorList>
            <person name="Qiu L."/>
            <person name="Zhang Q."/>
        </authorList>
    </citation>
    <scope>NUCLEOTIDE SEQUENCE</scope>
    <source>
        <strain evidence="3">DSM 25168</strain>
    </source>
</reference>